<dbReference type="RefSeq" id="XP_044552084.1">
    <property type="nucleotide sequence ID" value="XM_044699605.1"/>
</dbReference>
<accession>A0AA88KSK4</accession>
<dbReference type="PANTHER" id="PTHR19378:SF0">
    <property type="entry name" value="HAUS AUGMIN-LIKE COMPLEX SUBUNIT 3"/>
    <property type="match status" value="1"/>
</dbReference>
<feature type="region of interest" description="Disordered" evidence="11">
    <location>
        <begin position="157"/>
        <end position="178"/>
    </location>
</feature>
<comment type="similarity">
    <text evidence="2">Belongs to the HAUS3 family.</text>
</comment>
<gene>
    <name evidence="13" type="ORF">C9374_000942</name>
</gene>
<name>A0AA88KSK4_NAELO</name>
<protein>
    <recommendedName>
        <fullName evidence="12">HAUS augmin-like complex subunit 3 N-terminal domain-containing protein</fullName>
    </recommendedName>
</protein>
<keyword evidence="3" id="KW-0963">Cytoplasm</keyword>
<dbReference type="AlphaFoldDB" id="A0AA88KSK4"/>
<evidence type="ECO:0000256" key="7">
    <source>
        <dbReference type="ARBA" id="ARBA00023054"/>
    </source>
</evidence>
<feature type="domain" description="HAUS augmin-like complex subunit 3 N-terminal" evidence="12">
    <location>
        <begin position="50"/>
        <end position="283"/>
    </location>
</feature>
<dbReference type="Pfam" id="PF14932">
    <property type="entry name" value="HAUS-augmin3"/>
    <property type="match status" value="1"/>
</dbReference>
<dbReference type="Proteomes" id="UP000816034">
    <property type="component" value="Unassembled WGS sequence"/>
</dbReference>
<comment type="subcellular location">
    <subcellularLocation>
        <location evidence="1">Cytoplasm</location>
        <location evidence="1">Cytoskeleton</location>
        <location evidence="1">Spindle</location>
    </subcellularLocation>
</comment>
<keyword evidence="5" id="KW-0493">Microtubule</keyword>
<dbReference type="GO" id="GO:0070652">
    <property type="term" value="C:HAUS complex"/>
    <property type="evidence" value="ECO:0007669"/>
    <property type="project" value="InterPro"/>
</dbReference>
<dbReference type="GO" id="GO:0051225">
    <property type="term" value="P:spindle assembly"/>
    <property type="evidence" value="ECO:0007669"/>
    <property type="project" value="InterPro"/>
</dbReference>
<organism evidence="13 14">
    <name type="scientific">Naegleria lovaniensis</name>
    <name type="common">Amoeba</name>
    <dbReference type="NCBI Taxonomy" id="51637"/>
    <lineage>
        <taxon>Eukaryota</taxon>
        <taxon>Discoba</taxon>
        <taxon>Heterolobosea</taxon>
        <taxon>Tetramitia</taxon>
        <taxon>Eutetramitia</taxon>
        <taxon>Vahlkampfiidae</taxon>
        <taxon>Naegleria</taxon>
    </lineage>
</organism>
<sequence>MKNVSEFTQDPTGKYLHQLLRKLNYGDLEKYPSSKLENYNLPVDPSVLDWVFHCNNDSTKFICKVCDSISENYKNSVLTESEISEYEELERYGTVLLGNELDQALELGSFSYYKSKDDADIEELEKQLEELNDELDTLENSLEKKKVQRDKLEQHFDSLKKRGSRNEQLEKKSSMIQSIQSRNSEYNKTLLHTKQCVEEFVKTIASSESNLVANSDLTSIVEGDEQLKKEIELLNNRYYEQIDTQQCEYQDENDIESEHGKHSKELKRLASIYKTTEEQYLTALVTNRKYQAALECVKNQKDNIHTYQHFDATILIENIDKTSKQITSIKNIITQYINVEIPLLVKDLTELHSTRVIDGDYSMKIEYEKKKNEKLDVVLQHILRRFTSLDLLKEAFHLEHKTIYDNYLLITCIIIELNETLTNYEKRLHHYQRLHELYTIDQQQEDEHDILNPIFADLNVLLSNDNETFISNSHLKTKSLSHILLTSLYENRKEVSTLKQQLDELIDNAVKRNENLEHCLFHTKLSFIKENEEDTTLPTPILIPKEIIEQMQSLKIQTDDLSILMKQVLEEQSQKQHLQQSDEFIQKERSLSKFTDLLKQ</sequence>
<dbReference type="GO" id="GO:0005815">
    <property type="term" value="C:microtubule organizing center"/>
    <property type="evidence" value="ECO:0007669"/>
    <property type="project" value="TreeGrafter"/>
</dbReference>
<evidence type="ECO:0000256" key="8">
    <source>
        <dbReference type="ARBA" id="ARBA00023212"/>
    </source>
</evidence>
<comment type="caution">
    <text evidence="13">The sequence shown here is derived from an EMBL/GenBank/DDBJ whole genome shotgun (WGS) entry which is preliminary data.</text>
</comment>
<proteinExistence type="inferred from homology"/>
<feature type="coiled-coil region" evidence="10">
    <location>
        <begin position="488"/>
        <end position="519"/>
    </location>
</feature>
<keyword evidence="14" id="KW-1185">Reference proteome</keyword>
<evidence type="ECO:0000256" key="10">
    <source>
        <dbReference type="SAM" id="Coils"/>
    </source>
</evidence>
<dbReference type="GeneID" id="68093398"/>
<keyword evidence="8" id="KW-0206">Cytoskeleton</keyword>
<evidence type="ECO:0000313" key="13">
    <source>
        <dbReference type="EMBL" id="KAG2388092.1"/>
    </source>
</evidence>
<evidence type="ECO:0000256" key="4">
    <source>
        <dbReference type="ARBA" id="ARBA00022618"/>
    </source>
</evidence>
<evidence type="ECO:0000256" key="5">
    <source>
        <dbReference type="ARBA" id="ARBA00022701"/>
    </source>
</evidence>
<dbReference type="GO" id="GO:0031023">
    <property type="term" value="P:microtubule organizing center organization"/>
    <property type="evidence" value="ECO:0007669"/>
    <property type="project" value="TreeGrafter"/>
</dbReference>
<evidence type="ECO:0000256" key="1">
    <source>
        <dbReference type="ARBA" id="ARBA00004186"/>
    </source>
</evidence>
<dbReference type="InterPro" id="IPR026206">
    <property type="entry name" value="HAUS3"/>
</dbReference>
<evidence type="ECO:0000256" key="6">
    <source>
        <dbReference type="ARBA" id="ARBA00022776"/>
    </source>
</evidence>
<keyword evidence="9" id="KW-0131">Cell cycle</keyword>
<evidence type="ECO:0000256" key="3">
    <source>
        <dbReference type="ARBA" id="ARBA00022490"/>
    </source>
</evidence>
<evidence type="ECO:0000313" key="14">
    <source>
        <dbReference type="Proteomes" id="UP000816034"/>
    </source>
</evidence>
<dbReference type="PANTHER" id="PTHR19378">
    <property type="entry name" value="GOLGIN- RELATED"/>
    <property type="match status" value="1"/>
</dbReference>
<dbReference type="GO" id="GO:0005874">
    <property type="term" value="C:microtubule"/>
    <property type="evidence" value="ECO:0007669"/>
    <property type="project" value="UniProtKB-KW"/>
</dbReference>
<dbReference type="GO" id="GO:0051301">
    <property type="term" value="P:cell division"/>
    <property type="evidence" value="ECO:0007669"/>
    <property type="project" value="UniProtKB-KW"/>
</dbReference>
<dbReference type="InterPro" id="IPR032733">
    <property type="entry name" value="HAUS3_N"/>
</dbReference>
<keyword evidence="6" id="KW-0498">Mitosis</keyword>
<feature type="compositionally biased region" description="Basic and acidic residues" evidence="11">
    <location>
        <begin position="157"/>
        <end position="173"/>
    </location>
</feature>
<dbReference type="EMBL" id="PYSW02000011">
    <property type="protein sequence ID" value="KAG2388092.1"/>
    <property type="molecule type" value="Genomic_DNA"/>
</dbReference>
<evidence type="ECO:0000259" key="12">
    <source>
        <dbReference type="Pfam" id="PF14932"/>
    </source>
</evidence>
<keyword evidence="4" id="KW-0132">Cell division</keyword>
<evidence type="ECO:0000256" key="2">
    <source>
        <dbReference type="ARBA" id="ARBA00009645"/>
    </source>
</evidence>
<keyword evidence="7 10" id="KW-0175">Coiled coil</keyword>
<dbReference type="GO" id="GO:0072686">
    <property type="term" value="C:mitotic spindle"/>
    <property type="evidence" value="ECO:0007669"/>
    <property type="project" value="TreeGrafter"/>
</dbReference>
<evidence type="ECO:0000256" key="9">
    <source>
        <dbReference type="ARBA" id="ARBA00023306"/>
    </source>
</evidence>
<reference evidence="13 14" key="1">
    <citation type="journal article" date="2018" name="BMC Genomics">
        <title>The genome of Naegleria lovaniensis, the basis for a comparative approach to unravel pathogenicity factors of the human pathogenic amoeba N. fowleri.</title>
        <authorList>
            <person name="Liechti N."/>
            <person name="Schurch N."/>
            <person name="Bruggmann R."/>
            <person name="Wittwer M."/>
        </authorList>
    </citation>
    <scope>NUCLEOTIDE SEQUENCE [LARGE SCALE GENOMIC DNA]</scope>
    <source>
        <strain evidence="13 14">ATCC 30569</strain>
    </source>
</reference>
<evidence type="ECO:0000256" key="11">
    <source>
        <dbReference type="SAM" id="MobiDB-lite"/>
    </source>
</evidence>